<evidence type="ECO:0000256" key="9">
    <source>
        <dbReference type="SAM" id="Phobius"/>
    </source>
</evidence>
<dbReference type="PATRIC" id="fig|291169.3.peg.263"/>
<evidence type="ECO:0000256" key="2">
    <source>
        <dbReference type="ARBA" id="ARBA00022448"/>
    </source>
</evidence>
<comment type="subcellular location">
    <subcellularLocation>
        <location evidence="1">Periplasm</location>
    </subcellularLocation>
</comment>
<evidence type="ECO:0000313" key="12">
    <source>
        <dbReference type="Proteomes" id="UP000094379"/>
    </source>
</evidence>
<dbReference type="InterPro" id="IPR000923">
    <property type="entry name" value="BlueCu_1"/>
</dbReference>
<dbReference type="GO" id="GO:0009055">
    <property type="term" value="F:electron transfer activity"/>
    <property type="evidence" value="ECO:0007669"/>
    <property type="project" value="InterPro"/>
</dbReference>
<dbReference type="Pfam" id="PF00127">
    <property type="entry name" value="Copper-bind"/>
    <property type="match status" value="1"/>
</dbReference>
<keyword evidence="3 7" id="KW-0479">Metal-binding</keyword>
<evidence type="ECO:0000256" key="3">
    <source>
        <dbReference type="ARBA" id="ARBA00022723"/>
    </source>
</evidence>
<keyword evidence="5" id="KW-0249">Electron transport</keyword>
<evidence type="ECO:0000256" key="7">
    <source>
        <dbReference type="PIRSR" id="PIRSR602386-1"/>
    </source>
</evidence>
<evidence type="ECO:0000259" key="10">
    <source>
        <dbReference type="Pfam" id="PF00127"/>
    </source>
</evidence>
<feature type="coiled-coil region" evidence="8">
    <location>
        <begin position="65"/>
        <end position="144"/>
    </location>
</feature>
<evidence type="ECO:0000256" key="5">
    <source>
        <dbReference type="ARBA" id="ARBA00022982"/>
    </source>
</evidence>
<dbReference type="PROSITE" id="PS00196">
    <property type="entry name" value="COPPER_BLUE"/>
    <property type="match status" value="1"/>
</dbReference>
<dbReference type="RefSeq" id="WP_069294853.1">
    <property type="nucleotide sequence ID" value="NZ_MCRI01000001.1"/>
</dbReference>
<sequence>MRHSRSIITVSIIIAIAVFVVAAVSSFISGSSEHYDRPSSPAEVIEKMTEVGESLTETNQIEETTESSEQLAEAAQQEAEALETRTQEEVVENTTQAVETAIESAQETSQSVTERANEAIAAAENAAAEGRAEAEARLEEVTKEAGISEEPAEVAAPATVESKNHTVTAQGLIYDPLVVTIAPGDSVSWTNMSTHNTESLEGLIPEGTEMWISAMSENYSRTFTEEGIYIYKCTPHFGAGMGGVIIVGNPVNLDQIKSFDAKGATRRLVNRAIQAAEAM</sequence>
<evidence type="ECO:0000256" key="4">
    <source>
        <dbReference type="ARBA" id="ARBA00022764"/>
    </source>
</evidence>
<reference evidence="11 12" key="1">
    <citation type="submission" date="2016-07" db="EMBL/GenBank/DDBJ databases">
        <title>Draft Genome Sequence of Methylophaga muralis Bur 1.</title>
        <authorList>
            <person name="Vasilenko O.V."/>
            <person name="Doronina N.V."/>
            <person name="Shmareva M.N."/>
            <person name="Tarlachkov S.V."/>
            <person name="Mustakhimov I."/>
            <person name="Trotsenko Y.A."/>
        </authorList>
    </citation>
    <scope>NUCLEOTIDE SEQUENCE [LARGE SCALE GENOMIC DNA]</scope>
    <source>
        <strain evidence="11 12">Bur 1</strain>
    </source>
</reference>
<accession>A0A1E3GXI4</accession>
<evidence type="ECO:0000313" key="11">
    <source>
        <dbReference type="EMBL" id="ODN68286.1"/>
    </source>
</evidence>
<feature type="binding site" evidence="7">
    <location>
        <position position="195"/>
    </location>
    <ligand>
        <name>Cu cation</name>
        <dbReference type="ChEBI" id="CHEBI:23378"/>
    </ligand>
</feature>
<organism evidence="11 12">
    <name type="scientific">Methylophaga muralis</name>
    <dbReference type="NCBI Taxonomy" id="291169"/>
    <lineage>
        <taxon>Bacteria</taxon>
        <taxon>Pseudomonadati</taxon>
        <taxon>Pseudomonadota</taxon>
        <taxon>Gammaproteobacteria</taxon>
        <taxon>Thiotrichales</taxon>
        <taxon>Piscirickettsiaceae</taxon>
        <taxon>Methylophaga</taxon>
    </lineage>
</organism>
<dbReference type="InterPro" id="IPR008972">
    <property type="entry name" value="Cupredoxin"/>
</dbReference>
<feature type="domain" description="Blue (type 1) copper" evidence="10">
    <location>
        <begin position="166"/>
        <end position="247"/>
    </location>
</feature>
<keyword evidence="6 7" id="KW-0186">Copper</keyword>
<dbReference type="InterPro" id="IPR002386">
    <property type="entry name" value="Amicyanin/Pseudoazurin"/>
</dbReference>
<keyword evidence="12" id="KW-1185">Reference proteome</keyword>
<dbReference type="InterPro" id="IPR028871">
    <property type="entry name" value="BlueCu_1_BS"/>
</dbReference>
<dbReference type="STRING" id="291169.A9E74_00259"/>
<protein>
    <submittedName>
        <fullName evidence="11">Pseudoazurin</fullName>
    </submittedName>
</protein>
<dbReference type="EMBL" id="MCRI01000001">
    <property type="protein sequence ID" value="ODN68286.1"/>
    <property type="molecule type" value="Genomic_DNA"/>
</dbReference>
<name>A0A1E3GXI4_9GAMM</name>
<feature type="binding site" evidence="7">
    <location>
        <position position="233"/>
    </location>
    <ligand>
        <name>Cu cation</name>
        <dbReference type="ChEBI" id="CHEBI:23378"/>
    </ligand>
</feature>
<dbReference type="AlphaFoldDB" id="A0A1E3GXI4"/>
<evidence type="ECO:0000256" key="1">
    <source>
        <dbReference type="ARBA" id="ARBA00004418"/>
    </source>
</evidence>
<comment type="cofactor">
    <cofactor evidence="7">
        <name>Cu cation</name>
        <dbReference type="ChEBI" id="CHEBI:23378"/>
    </cofactor>
    <text evidence="7">Binds 1 copper ion per subunit.</text>
</comment>
<feature type="transmembrane region" description="Helical" evidence="9">
    <location>
        <begin position="7"/>
        <end position="28"/>
    </location>
</feature>
<dbReference type="Gene3D" id="2.60.40.420">
    <property type="entry name" value="Cupredoxins - blue copper proteins"/>
    <property type="match status" value="1"/>
</dbReference>
<comment type="caution">
    <text evidence="11">The sequence shown here is derived from an EMBL/GenBank/DDBJ whole genome shotgun (WGS) entry which is preliminary data.</text>
</comment>
<feature type="binding site" evidence="7">
    <location>
        <position position="236"/>
    </location>
    <ligand>
        <name>Cu cation</name>
        <dbReference type="ChEBI" id="CHEBI:23378"/>
    </ligand>
</feature>
<keyword evidence="8" id="KW-0175">Coiled coil</keyword>
<proteinExistence type="predicted"/>
<gene>
    <name evidence="11" type="primary">bcp_1</name>
    <name evidence="11" type="ORF">A9E74_00259</name>
</gene>
<evidence type="ECO:0000256" key="8">
    <source>
        <dbReference type="SAM" id="Coils"/>
    </source>
</evidence>
<keyword evidence="9" id="KW-1133">Transmembrane helix</keyword>
<evidence type="ECO:0000256" key="6">
    <source>
        <dbReference type="ARBA" id="ARBA00023008"/>
    </source>
</evidence>
<keyword evidence="4" id="KW-0574">Periplasm</keyword>
<feature type="binding site" evidence="7">
    <location>
        <position position="241"/>
    </location>
    <ligand>
        <name>Cu cation</name>
        <dbReference type="ChEBI" id="CHEBI:23378"/>
    </ligand>
</feature>
<keyword evidence="9" id="KW-0812">Transmembrane</keyword>
<dbReference type="Proteomes" id="UP000094379">
    <property type="component" value="Unassembled WGS sequence"/>
</dbReference>
<dbReference type="SUPFAM" id="SSF49503">
    <property type="entry name" value="Cupredoxins"/>
    <property type="match status" value="1"/>
</dbReference>
<dbReference type="GO" id="GO:0042597">
    <property type="term" value="C:periplasmic space"/>
    <property type="evidence" value="ECO:0007669"/>
    <property type="project" value="UniProtKB-SubCell"/>
</dbReference>
<keyword evidence="2" id="KW-0813">Transport</keyword>
<dbReference type="GO" id="GO:0005507">
    <property type="term" value="F:copper ion binding"/>
    <property type="evidence" value="ECO:0007669"/>
    <property type="project" value="InterPro"/>
</dbReference>
<keyword evidence="9" id="KW-0472">Membrane</keyword>
<dbReference type="PRINTS" id="PR00155">
    <property type="entry name" value="AMICYANIN"/>
</dbReference>